<keyword evidence="3" id="KW-1185">Reference proteome</keyword>
<feature type="compositionally biased region" description="Basic residues" evidence="1">
    <location>
        <begin position="124"/>
        <end position="133"/>
    </location>
</feature>
<organism evidence="2 3">
    <name type="scientific">Hyphomonas oceanitis SCH89</name>
    <dbReference type="NCBI Taxonomy" id="1280953"/>
    <lineage>
        <taxon>Bacteria</taxon>
        <taxon>Pseudomonadati</taxon>
        <taxon>Pseudomonadota</taxon>
        <taxon>Alphaproteobacteria</taxon>
        <taxon>Hyphomonadales</taxon>
        <taxon>Hyphomonadaceae</taxon>
        <taxon>Hyphomonas</taxon>
    </lineage>
</organism>
<feature type="region of interest" description="Disordered" evidence="1">
    <location>
        <begin position="92"/>
        <end position="148"/>
    </location>
</feature>
<sequence length="148" mass="16217">MSHAYPLARNVTEALDPAARGARTRVEAEKLAGGLVVESLHTEWMSVSEEEAAAKMAGTADGLTHGFLQRYEDDKGAPVLAVSYWRLVDPATAKKAAKPKKPAPAPEPKADETDHTDDLYFRSGRTKPGRRKRFVDPNQLDLFESNEG</sequence>
<gene>
    <name evidence="2" type="ORF">HOC_04884</name>
</gene>
<feature type="compositionally biased region" description="Basic and acidic residues" evidence="1">
    <location>
        <begin position="108"/>
        <end position="120"/>
    </location>
</feature>
<proteinExistence type="predicted"/>
<dbReference type="STRING" id="1280953.HOC_04884"/>
<dbReference type="AlphaFoldDB" id="A0A059GA76"/>
<dbReference type="OrthoDB" id="7619681at2"/>
<reference evidence="2 3" key="1">
    <citation type="journal article" date="2014" name="Antonie Van Leeuwenhoek">
        <title>Hyphomonas beringensis sp. nov. and Hyphomonas chukchiensis sp. nov., isolated from surface seawater of the Bering Sea and Chukchi Sea.</title>
        <authorList>
            <person name="Li C."/>
            <person name="Lai Q."/>
            <person name="Li G."/>
            <person name="Dong C."/>
            <person name="Wang J."/>
            <person name="Liao Y."/>
            <person name="Shao Z."/>
        </authorList>
    </citation>
    <scope>NUCLEOTIDE SEQUENCE [LARGE SCALE GENOMIC DNA]</scope>
    <source>
        <strain evidence="2 3">SCH89</strain>
    </source>
</reference>
<evidence type="ECO:0000256" key="1">
    <source>
        <dbReference type="SAM" id="MobiDB-lite"/>
    </source>
</evidence>
<dbReference type="eggNOG" id="ENOG50318ZV">
    <property type="taxonomic scope" value="Bacteria"/>
</dbReference>
<comment type="caution">
    <text evidence="2">The sequence shown here is derived from an EMBL/GenBank/DDBJ whole genome shotgun (WGS) entry which is preliminary data.</text>
</comment>
<evidence type="ECO:0000313" key="3">
    <source>
        <dbReference type="Proteomes" id="UP000024942"/>
    </source>
</evidence>
<dbReference type="PATRIC" id="fig|1280953.3.peg.983"/>
<dbReference type="Proteomes" id="UP000024942">
    <property type="component" value="Unassembled WGS sequence"/>
</dbReference>
<dbReference type="RefSeq" id="WP_035536301.1">
    <property type="nucleotide sequence ID" value="NZ_ARYL01000005.1"/>
</dbReference>
<dbReference type="EMBL" id="ARYL01000005">
    <property type="protein sequence ID" value="KDA03460.1"/>
    <property type="molecule type" value="Genomic_DNA"/>
</dbReference>
<protein>
    <submittedName>
        <fullName evidence="2">Uncharacterized protein</fullName>
    </submittedName>
</protein>
<accession>A0A059GA76</accession>
<name>A0A059GA76_9PROT</name>
<evidence type="ECO:0000313" key="2">
    <source>
        <dbReference type="EMBL" id="KDA03460.1"/>
    </source>
</evidence>